<dbReference type="AlphaFoldDB" id="A0A533QKM1"/>
<dbReference type="Proteomes" id="UP000319783">
    <property type="component" value="Unassembled WGS sequence"/>
</dbReference>
<comment type="caution">
    <text evidence="1">The sequence shown here is derived from an EMBL/GenBank/DDBJ whole genome shotgun (WGS) entry which is preliminary data.</text>
</comment>
<sequence length="58" mass="7159">MSIIVIKNHRIDEKKKKEVCNIAQKHLFNAYKYCGIINWKIEPVKYQKELRDEWKHME</sequence>
<gene>
    <name evidence="1" type="ORF">JETT_2631</name>
</gene>
<name>A0A533QKM1_9BACT</name>
<dbReference type="EMBL" id="SULG01000062">
    <property type="protein sequence ID" value="TLD41110.1"/>
    <property type="molecule type" value="Genomic_DNA"/>
</dbReference>
<organism evidence="1 2">
    <name type="scientific">Candidatus Jettenia ecosi</name>
    <dbReference type="NCBI Taxonomy" id="2494326"/>
    <lineage>
        <taxon>Bacteria</taxon>
        <taxon>Pseudomonadati</taxon>
        <taxon>Planctomycetota</taxon>
        <taxon>Candidatus Brocadiia</taxon>
        <taxon>Candidatus Brocadiales</taxon>
        <taxon>Candidatus Brocadiaceae</taxon>
        <taxon>Candidatus Jettenia</taxon>
    </lineage>
</organism>
<reference evidence="1 2" key="1">
    <citation type="submission" date="2019-04" db="EMBL/GenBank/DDBJ databases">
        <title>Genome of a novel bacterium Candidatus Jettenia ecosi reconstructed from metagenome of an anammox bioreactor.</title>
        <authorList>
            <person name="Mardanov A.V."/>
            <person name="Beletsky A.V."/>
            <person name="Ravin N.V."/>
            <person name="Botchkova E.A."/>
            <person name="Litti Y.V."/>
            <person name="Nozhevnikova A.N."/>
        </authorList>
    </citation>
    <scope>NUCLEOTIDE SEQUENCE [LARGE SCALE GENOMIC DNA]</scope>
    <source>
        <strain evidence="1">J2</strain>
    </source>
</reference>
<evidence type="ECO:0000313" key="1">
    <source>
        <dbReference type="EMBL" id="TLD41110.1"/>
    </source>
</evidence>
<evidence type="ECO:0000313" key="2">
    <source>
        <dbReference type="Proteomes" id="UP000319783"/>
    </source>
</evidence>
<protein>
    <submittedName>
        <fullName evidence="1">Uncharacterized protein</fullName>
    </submittedName>
</protein>
<proteinExistence type="predicted"/>
<accession>A0A533QKM1</accession>